<sequence length="326" mass="36284">MAFTTIALLFFLLFLGVSLLVSVPLTGTLVRLRANYNPKGLQLDPEDGVQPHTGPVVGGFFSMMGRVRRLEGWAGLYKGLMPTLFFNTLLAMFSAIFLDTSMSSPRNHGAYNAPATGFVGTLAYSIFLMLVSLPAVIVTYRSITTPHRLPYFKPFYSLRILLTPTERRKPWVLYLTPGLLATELLHVSYYVLGLRTLRHLLLPSLSGSDVPDKEDISATKLIIYFIIALVSTVILCPLEVIATKLAVQRNHASSDFNSVAQEEEGDAEDVVEYAGADEDVIGLRSELDPYLGFTDCFQRIVHEEGWRALYRGWWVTMLFGVFGAFA</sequence>
<accession>A0ACB8SP08</accession>
<protein>
    <submittedName>
        <fullName evidence="1">Mitochondrial carrier</fullName>
    </submittedName>
</protein>
<comment type="caution">
    <text evidence="1">The sequence shown here is derived from an EMBL/GenBank/DDBJ whole genome shotgun (WGS) entry which is preliminary data.</text>
</comment>
<organism evidence="1 2">
    <name type="scientific">Artomyces pyxidatus</name>
    <dbReference type="NCBI Taxonomy" id="48021"/>
    <lineage>
        <taxon>Eukaryota</taxon>
        <taxon>Fungi</taxon>
        <taxon>Dikarya</taxon>
        <taxon>Basidiomycota</taxon>
        <taxon>Agaricomycotina</taxon>
        <taxon>Agaricomycetes</taxon>
        <taxon>Russulales</taxon>
        <taxon>Auriscalpiaceae</taxon>
        <taxon>Artomyces</taxon>
    </lineage>
</organism>
<dbReference type="Proteomes" id="UP000814140">
    <property type="component" value="Unassembled WGS sequence"/>
</dbReference>
<keyword evidence="2" id="KW-1185">Reference proteome</keyword>
<proteinExistence type="predicted"/>
<reference evidence="1" key="2">
    <citation type="journal article" date="2022" name="New Phytol.">
        <title>Evolutionary transition to the ectomycorrhizal habit in the genomes of a hyperdiverse lineage of mushroom-forming fungi.</title>
        <authorList>
            <person name="Looney B."/>
            <person name="Miyauchi S."/>
            <person name="Morin E."/>
            <person name="Drula E."/>
            <person name="Courty P.E."/>
            <person name="Kohler A."/>
            <person name="Kuo A."/>
            <person name="LaButti K."/>
            <person name="Pangilinan J."/>
            <person name="Lipzen A."/>
            <person name="Riley R."/>
            <person name="Andreopoulos W."/>
            <person name="He G."/>
            <person name="Johnson J."/>
            <person name="Nolan M."/>
            <person name="Tritt A."/>
            <person name="Barry K.W."/>
            <person name="Grigoriev I.V."/>
            <person name="Nagy L.G."/>
            <person name="Hibbett D."/>
            <person name="Henrissat B."/>
            <person name="Matheny P.B."/>
            <person name="Labbe J."/>
            <person name="Martin F.M."/>
        </authorList>
    </citation>
    <scope>NUCLEOTIDE SEQUENCE</scope>
    <source>
        <strain evidence="1">HHB10654</strain>
    </source>
</reference>
<name>A0ACB8SP08_9AGAM</name>
<evidence type="ECO:0000313" key="1">
    <source>
        <dbReference type="EMBL" id="KAI0058094.1"/>
    </source>
</evidence>
<reference evidence="1" key="1">
    <citation type="submission" date="2021-03" db="EMBL/GenBank/DDBJ databases">
        <authorList>
            <consortium name="DOE Joint Genome Institute"/>
            <person name="Ahrendt S."/>
            <person name="Looney B.P."/>
            <person name="Miyauchi S."/>
            <person name="Morin E."/>
            <person name="Drula E."/>
            <person name="Courty P.E."/>
            <person name="Chicoki N."/>
            <person name="Fauchery L."/>
            <person name="Kohler A."/>
            <person name="Kuo A."/>
            <person name="Labutti K."/>
            <person name="Pangilinan J."/>
            <person name="Lipzen A."/>
            <person name="Riley R."/>
            <person name="Andreopoulos W."/>
            <person name="He G."/>
            <person name="Johnson J."/>
            <person name="Barry K.W."/>
            <person name="Grigoriev I.V."/>
            <person name="Nagy L."/>
            <person name="Hibbett D."/>
            <person name="Henrissat B."/>
            <person name="Matheny P.B."/>
            <person name="Labbe J."/>
            <person name="Martin F."/>
        </authorList>
    </citation>
    <scope>NUCLEOTIDE SEQUENCE</scope>
    <source>
        <strain evidence="1">HHB10654</strain>
    </source>
</reference>
<evidence type="ECO:0000313" key="2">
    <source>
        <dbReference type="Proteomes" id="UP000814140"/>
    </source>
</evidence>
<dbReference type="EMBL" id="MU277239">
    <property type="protein sequence ID" value="KAI0058094.1"/>
    <property type="molecule type" value="Genomic_DNA"/>
</dbReference>
<gene>
    <name evidence="1" type="ORF">BV25DRAFT_1891859</name>
</gene>